<accession>A0A3S2XWL7</accession>
<dbReference type="Pfam" id="PF00639">
    <property type="entry name" value="Rotamase"/>
    <property type="match status" value="1"/>
</dbReference>
<keyword evidence="2" id="KW-1003">Cell membrane</keyword>
<evidence type="ECO:0000313" key="15">
    <source>
        <dbReference type="Proteomes" id="UP000288587"/>
    </source>
</evidence>
<dbReference type="InterPro" id="IPR052029">
    <property type="entry name" value="PpiD_chaperone"/>
</dbReference>
<evidence type="ECO:0000256" key="5">
    <source>
        <dbReference type="ARBA" id="ARBA00022989"/>
    </source>
</evidence>
<comment type="similarity">
    <text evidence="9">Belongs to the PpiD chaperone family.</text>
</comment>
<reference evidence="14 15" key="1">
    <citation type="submission" date="2019-01" db="EMBL/GenBank/DDBJ databases">
        <authorList>
            <person name="Chen W.-M."/>
        </authorList>
    </citation>
    <scope>NUCLEOTIDE SEQUENCE [LARGE SCALE GENOMIC DNA]</scope>
    <source>
        <strain evidence="14 15">CCP-18</strain>
    </source>
</reference>
<name>A0A3S2XWL7_9BURK</name>
<evidence type="ECO:0000256" key="11">
    <source>
        <dbReference type="ARBA" id="ARBA00042775"/>
    </source>
</evidence>
<dbReference type="Pfam" id="PF13624">
    <property type="entry name" value="SurA_N_3"/>
    <property type="match status" value="1"/>
</dbReference>
<dbReference type="OrthoDB" id="9812372at2"/>
<keyword evidence="15" id="KW-1185">Reference proteome</keyword>
<evidence type="ECO:0000256" key="6">
    <source>
        <dbReference type="ARBA" id="ARBA00023136"/>
    </source>
</evidence>
<dbReference type="SUPFAM" id="SSF109998">
    <property type="entry name" value="Triger factor/SurA peptide-binding domain-like"/>
    <property type="match status" value="1"/>
</dbReference>
<keyword evidence="3" id="KW-0997">Cell inner membrane</keyword>
<evidence type="ECO:0000256" key="9">
    <source>
        <dbReference type="ARBA" id="ARBA00038408"/>
    </source>
</evidence>
<keyword evidence="7" id="KW-0143">Chaperone</keyword>
<evidence type="ECO:0000256" key="7">
    <source>
        <dbReference type="ARBA" id="ARBA00023186"/>
    </source>
</evidence>
<evidence type="ECO:0000256" key="3">
    <source>
        <dbReference type="ARBA" id="ARBA00022519"/>
    </source>
</evidence>
<keyword evidence="5" id="KW-1133">Transmembrane helix</keyword>
<dbReference type="RefSeq" id="WP_127681097.1">
    <property type="nucleotide sequence ID" value="NZ_SACM01000001.1"/>
</dbReference>
<keyword evidence="4" id="KW-0812">Transmembrane</keyword>
<keyword evidence="12" id="KW-0697">Rotamase</keyword>
<dbReference type="InterPro" id="IPR027304">
    <property type="entry name" value="Trigger_fact/SurA_dom_sf"/>
</dbReference>
<protein>
    <recommendedName>
        <fullName evidence="10">Periplasmic chaperone PpiD</fullName>
    </recommendedName>
    <alternativeName>
        <fullName evidence="11">Periplasmic folding chaperone</fullName>
    </alternativeName>
</protein>
<keyword evidence="6" id="KW-0472">Membrane</keyword>
<comment type="caution">
    <text evidence="14">The sequence shown here is derived from an EMBL/GenBank/DDBJ whole genome shotgun (WGS) entry which is preliminary data.</text>
</comment>
<keyword evidence="8 12" id="KW-0413">Isomerase</keyword>
<dbReference type="EMBL" id="SACM01000001">
    <property type="protein sequence ID" value="RVT88188.1"/>
    <property type="molecule type" value="Genomic_DNA"/>
</dbReference>
<evidence type="ECO:0000256" key="2">
    <source>
        <dbReference type="ARBA" id="ARBA00022475"/>
    </source>
</evidence>
<dbReference type="PANTHER" id="PTHR47529">
    <property type="entry name" value="PEPTIDYL-PROLYL CIS-TRANS ISOMERASE D"/>
    <property type="match status" value="1"/>
</dbReference>
<dbReference type="Gene3D" id="3.10.50.40">
    <property type="match status" value="1"/>
</dbReference>
<evidence type="ECO:0000256" key="12">
    <source>
        <dbReference type="PROSITE-ProRule" id="PRU00278"/>
    </source>
</evidence>
<dbReference type="AlphaFoldDB" id="A0A3S2XWL7"/>
<dbReference type="PROSITE" id="PS50198">
    <property type="entry name" value="PPIC_PPIASE_2"/>
    <property type="match status" value="1"/>
</dbReference>
<evidence type="ECO:0000313" key="14">
    <source>
        <dbReference type="EMBL" id="RVT88188.1"/>
    </source>
</evidence>
<feature type="domain" description="PpiC" evidence="13">
    <location>
        <begin position="269"/>
        <end position="372"/>
    </location>
</feature>
<gene>
    <name evidence="14" type="ORF">EOD73_04075</name>
</gene>
<dbReference type="SUPFAM" id="SSF54534">
    <property type="entry name" value="FKBP-like"/>
    <property type="match status" value="1"/>
</dbReference>
<organism evidence="14 15">
    <name type="scientific">Inhella crocodyli</name>
    <dbReference type="NCBI Taxonomy" id="2499851"/>
    <lineage>
        <taxon>Bacteria</taxon>
        <taxon>Pseudomonadati</taxon>
        <taxon>Pseudomonadota</taxon>
        <taxon>Betaproteobacteria</taxon>
        <taxon>Burkholderiales</taxon>
        <taxon>Sphaerotilaceae</taxon>
        <taxon>Inhella</taxon>
    </lineage>
</organism>
<dbReference type="Proteomes" id="UP000288587">
    <property type="component" value="Unassembled WGS sequence"/>
</dbReference>
<evidence type="ECO:0000256" key="4">
    <source>
        <dbReference type="ARBA" id="ARBA00022692"/>
    </source>
</evidence>
<sequence length="634" mass="68892">MFEFVRANTRWLMGGLLSLLVVAFVAPTGYSSFMEASGASVASVDGHGITQAEWDAEHRKFTERQRERDPRVDPKVLDSDEGKMRSLQSLVDQRALAAAATGQLLVVDDARVKAMFDRDPQLSSSYRTPDGKLNTAILAAQGLTEQGFVQLLRKDIQMRQILAPVSVPAAPEQGGTKLGDLAHVALLQQREVRWQKFVADGFAAQVQVSDEDVAAYYKQADTQKRWLRPESADVEYLVLDANALKAKVSVSDAELRQAYEANKSKYAAPEERRFAHILLRVDAKAGAAGEKAARDKLEGWRAEIVKSPQRFADLARQYSDDEASKAQGGDLGFNAKGAFPKAFDEAAFALKDGEVSPIVQTDDGFHLILARETRGGAVRAFDEVKVELEEELRSASARKQMQALSEQFTNLVFEQATSLKPAAEKLGLSIQTATVARQPAMGTTGVWASPKLLEAVFAPDAVRAKHNTEAIETAPNQLVSARVVTHRPAAAPPLETVSPMMRAELVQQRAAALAKAEGEKRLKDASDAGLGEPKWVSRAQPEGLPREVLEAVLRADASKLPNTFGQDAGRAGYWVVRLSAVGKPKEGVMSSQDMARLVAQNWLQAEGEAYVEALKRSVKTSVKVKAPAKAASTP</sequence>
<proteinExistence type="inferred from homology"/>
<evidence type="ECO:0000256" key="8">
    <source>
        <dbReference type="ARBA" id="ARBA00023235"/>
    </source>
</evidence>
<dbReference type="Gene3D" id="1.10.4030.10">
    <property type="entry name" value="Porin chaperone SurA, peptide-binding domain"/>
    <property type="match status" value="1"/>
</dbReference>
<dbReference type="GO" id="GO:0003755">
    <property type="term" value="F:peptidyl-prolyl cis-trans isomerase activity"/>
    <property type="evidence" value="ECO:0007669"/>
    <property type="project" value="UniProtKB-KW"/>
</dbReference>
<dbReference type="GO" id="GO:0005886">
    <property type="term" value="C:plasma membrane"/>
    <property type="evidence" value="ECO:0007669"/>
    <property type="project" value="UniProtKB-SubCell"/>
</dbReference>
<dbReference type="PROSITE" id="PS01096">
    <property type="entry name" value="PPIC_PPIASE_1"/>
    <property type="match status" value="1"/>
</dbReference>
<dbReference type="InterPro" id="IPR046357">
    <property type="entry name" value="PPIase_dom_sf"/>
</dbReference>
<dbReference type="PANTHER" id="PTHR47529:SF1">
    <property type="entry name" value="PERIPLASMIC CHAPERONE PPID"/>
    <property type="match status" value="1"/>
</dbReference>
<dbReference type="InterPro" id="IPR000297">
    <property type="entry name" value="PPIase_PpiC"/>
</dbReference>
<comment type="subcellular location">
    <subcellularLocation>
        <location evidence="1">Cell inner membrane</location>
        <topology evidence="1">Single-pass type II membrane protein</topology>
        <orientation evidence="1">Periplasmic side</orientation>
    </subcellularLocation>
</comment>
<evidence type="ECO:0000256" key="1">
    <source>
        <dbReference type="ARBA" id="ARBA00004382"/>
    </source>
</evidence>
<evidence type="ECO:0000256" key="10">
    <source>
        <dbReference type="ARBA" id="ARBA00040743"/>
    </source>
</evidence>
<evidence type="ECO:0000259" key="13">
    <source>
        <dbReference type="PROSITE" id="PS50198"/>
    </source>
</evidence>
<dbReference type="InterPro" id="IPR023058">
    <property type="entry name" value="PPIase_PpiC_CS"/>
</dbReference>